<evidence type="ECO:0000256" key="5">
    <source>
        <dbReference type="ARBA" id="ARBA00022692"/>
    </source>
</evidence>
<accession>A0A7Y9XFY5</accession>
<dbReference type="RefSeq" id="WP_179811281.1">
    <property type="nucleotide sequence ID" value="NZ_JACCHL010000001.1"/>
</dbReference>
<dbReference type="InterPro" id="IPR036259">
    <property type="entry name" value="MFS_trans_sf"/>
</dbReference>
<dbReference type="InterPro" id="IPR020846">
    <property type="entry name" value="MFS_dom"/>
</dbReference>
<feature type="transmembrane region" description="Helical" evidence="9">
    <location>
        <begin position="177"/>
        <end position="199"/>
    </location>
</feature>
<comment type="caution">
    <text evidence="11">The sequence shown here is derived from an EMBL/GenBank/DDBJ whole genome shotgun (WGS) entry which is preliminary data.</text>
</comment>
<proteinExistence type="inferred from homology"/>
<feature type="transmembrane region" description="Helical" evidence="9">
    <location>
        <begin position="338"/>
        <end position="360"/>
    </location>
</feature>
<dbReference type="PANTHER" id="PTHR43271:SF1">
    <property type="entry name" value="INNER MEMBRANE TRANSPORT PROTEIN YNFM"/>
    <property type="match status" value="1"/>
</dbReference>
<evidence type="ECO:0000256" key="7">
    <source>
        <dbReference type="ARBA" id="ARBA00023136"/>
    </source>
</evidence>
<name>A0A7Y9XFY5_9ACTN</name>
<feature type="region of interest" description="Disordered" evidence="8">
    <location>
        <begin position="207"/>
        <end position="228"/>
    </location>
</feature>
<evidence type="ECO:0000256" key="3">
    <source>
        <dbReference type="ARBA" id="ARBA00022448"/>
    </source>
</evidence>
<evidence type="ECO:0000256" key="9">
    <source>
        <dbReference type="SAM" id="Phobius"/>
    </source>
</evidence>
<feature type="transmembrane region" description="Helical" evidence="9">
    <location>
        <begin position="282"/>
        <end position="303"/>
    </location>
</feature>
<feature type="transmembrane region" description="Helical" evidence="9">
    <location>
        <begin position="249"/>
        <end position="270"/>
    </location>
</feature>
<sequence>MTLSSDSPPDHDTRPRAGTSAYRRTVVALVAAAVATFAQLWSLQPILPAISQGFDASASQAALSISLATGGLAGFTLVWSGVADRLGRARVIAVSLLAATALGCLTPFAGELWLLLGLRALQGAALGGVPAAAVAYLAEEVHPSDAPRATGLYIAGNPLGGMGGRLLAGFATDLGGWQWGIAANTLLGLAALAVFALVLPRGPHRRGATAGPGPATAHGAPATGNGTFTGPAAPGMGARLRAALATRGLPALYAQALLLMGAFMTVYNLLGFRLTAPPFGLSQAAASLLFLSYTAGMLGSAVAGNAVARWGGYAVLTTSTVLMAAGLGGLFGTALPGLLAALLVMTFAFFSAHATASAWVGARAVAGRAQAMAVYTLAYYLGSSLFGWLGGLVYDTVGWDGAVVFALGLCAGAALAGLRLRRLPRVEAGPRRSGPPEGPATGRGTGE</sequence>
<evidence type="ECO:0000256" key="1">
    <source>
        <dbReference type="ARBA" id="ARBA00004651"/>
    </source>
</evidence>
<evidence type="ECO:0000256" key="4">
    <source>
        <dbReference type="ARBA" id="ARBA00022475"/>
    </source>
</evidence>
<feature type="compositionally biased region" description="Low complexity" evidence="8">
    <location>
        <begin position="208"/>
        <end position="228"/>
    </location>
</feature>
<feature type="transmembrane region" description="Helical" evidence="9">
    <location>
        <begin position="310"/>
        <end position="332"/>
    </location>
</feature>
<keyword evidence="7 9" id="KW-0472">Membrane</keyword>
<evidence type="ECO:0000256" key="2">
    <source>
        <dbReference type="ARBA" id="ARBA00008335"/>
    </source>
</evidence>
<dbReference type="Proteomes" id="UP000584931">
    <property type="component" value="Unassembled WGS sequence"/>
</dbReference>
<dbReference type="Pfam" id="PF07690">
    <property type="entry name" value="MFS_1"/>
    <property type="match status" value="1"/>
</dbReference>
<gene>
    <name evidence="11" type="ORF">HNR06_004675</name>
</gene>
<keyword evidence="5 9" id="KW-0812">Transmembrane</keyword>
<feature type="domain" description="Major facilitator superfamily (MFS) profile" evidence="10">
    <location>
        <begin position="25"/>
        <end position="425"/>
    </location>
</feature>
<evidence type="ECO:0000313" key="11">
    <source>
        <dbReference type="EMBL" id="NYH55086.1"/>
    </source>
</evidence>
<evidence type="ECO:0000256" key="8">
    <source>
        <dbReference type="SAM" id="MobiDB-lite"/>
    </source>
</evidence>
<evidence type="ECO:0000313" key="12">
    <source>
        <dbReference type="Proteomes" id="UP000584931"/>
    </source>
</evidence>
<keyword evidence="6 9" id="KW-1133">Transmembrane helix</keyword>
<feature type="transmembrane region" description="Helical" evidence="9">
    <location>
        <begin position="91"/>
        <end position="110"/>
    </location>
</feature>
<comment type="similarity">
    <text evidence="2">Belongs to the major facilitator superfamily.</text>
</comment>
<dbReference type="PROSITE" id="PS50850">
    <property type="entry name" value="MFS"/>
    <property type="match status" value="1"/>
</dbReference>
<feature type="transmembrane region" description="Helical" evidence="9">
    <location>
        <begin position="61"/>
        <end position="79"/>
    </location>
</feature>
<reference evidence="11 12" key="1">
    <citation type="submission" date="2020-07" db="EMBL/GenBank/DDBJ databases">
        <title>Sequencing the genomes of 1000 actinobacteria strains.</title>
        <authorList>
            <person name="Klenk H.-P."/>
        </authorList>
    </citation>
    <scope>NUCLEOTIDE SEQUENCE [LARGE SCALE GENOMIC DNA]</scope>
    <source>
        <strain evidence="11 12">DSM 45278</strain>
    </source>
</reference>
<dbReference type="GO" id="GO:0022857">
    <property type="term" value="F:transmembrane transporter activity"/>
    <property type="evidence" value="ECO:0007669"/>
    <property type="project" value="InterPro"/>
</dbReference>
<protein>
    <submittedName>
        <fullName evidence="11">YNFM family putative membrane transporter</fullName>
    </submittedName>
</protein>
<comment type="subcellular location">
    <subcellularLocation>
        <location evidence="1">Cell membrane</location>
        <topology evidence="1">Multi-pass membrane protein</topology>
    </subcellularLocation>
</comment>
<dbReference type="Gene3D" id="1.20.1250.20">
    <property type="entry name" value="MFS general substrate transporter like domains"/>
    <property type="match status" value="1"/>
</dbReference>
<keyword evidence="4" id="KW-1003">Cell membrane</keyword>
<feature type="transmembrane region" description="Helical" evidence="9">
    <location>
        <begin position="372"/>
        <end position="391"/>
    </location>
</feature>
<feature type="transmembrane region" description="Helical" evidence="9">
    <location>
        <begin position="397"/>
        <end position="418"/>
    </location>
</feature>
<evidence type="ECO:0000256" key="6">
    <source>
        <dbReference type="ARBA" id="ARBA00022989"/>
    </source>
</evidence>
<dbReference type="GO" id="GO:0005886">
    <property type="term" value="C:plasma membrane"/>
    <property type="evidence" value="ECO:0007669"/>
    <property type="project" value="UniProtKB-SubCell"/>
</dbReference>
<feature type="region of interest" description="Disordered" evidence="8">
    <location>
        <begin position="427"/>
        <end position="447"/>
    </location>
</feature>
<keyword evidence="3" id="KW-0813">Transport</keyword>
<dbReference type="SUPFAM" id="SSF103473">
    <property type="entry name" value="MFS general substrate transporter"/>
    <property type="match status" value="1"/>
</dbReference>
<dbReference type="CDD" id="cd17324">
    <property type="entry name" value="MFS_NepI_like"/>
    <property type="match status" value="1"/>
</dbReference>
<organism evidence="11 12">
    <name type="scientific">Nocardiopsis sinuspersici</name>
    <dbReference type="NCBI Taxonomy" id="501010"/>
    <lineage>
        <taxon>Bacteria</taxon>
        <taxon>Bacillati</taxon>
        <taxon>Actinomycetota</taxon>
        <taxon>Actinomycetes</taxon>
        <taxon>Streptosporangiales</taxon>
        <taxon>Nocardiopsidaceae</taxon>
        <taxon>Nocardiopsis</taxon>
    </lineage>
</organism>
<dbReference type="PANTHER" id="PTHR43271">
    <property type="entry name" value="BLL2771 PROTEIN"/>
    <property type="match status" value="1"/>
</dbReference>
<dbReference type="EMBL" id="JACCHL010000001">
    <property type="protein sequence ID" value="NYH55086.1"/>
    <property type="molecule type" value="Genomic_DNA"/>
</dbReference>
<dbReference type="AlphaFoldDB" id="A0A7Y9XFY5"/>
<evidence type="ECO:0000259" key="10">
    <source>
        <dbReference type="PROSITE" id="PS50850"/>
    </source>
</evidence>
<feature type="transmembrane region" description="Helical" evidence="9">
    <location>
        <begin position="21"/>
        <end position="41"/>
    </location>
</feature>
<dbReference type="InterPro" id="IPR011701">
    <property type="entry name" value="MFS"/>
</dbReference>